<dbReference type="PRINTS" id="PR01415">
    <property type="entry name" value="ANKYRIN"/>
</dbReference>
<keyword evidence="6" id="KW-1185">Reference proteome</keyword>
<evidence type="ECO:0000313" key="5">
    <source>
        <dbReference type="EMBL" id="KAF2718946.1"/>
    </source>
</evidence>
<keyword evidence="2 3" id="KW-0040">ANK repeat</keyword>
<evidence type="ECO:0000256" key="2">
    <source>
        <dbReference type="ARBA" id="ARBA00023043"/>
    </source>
</evidence>
<evidence type="ECO:0000256" key="4">
    <source>
        <dbReference type="SAM" id="MobiDB-lite"/>
    </source>
</evidence>
<evidence type="ECO:0000256" key="1">
    <source>
        <dbReference type="ARBA" id="ARBA00022737"/>
    </source>
</evidence>
<dbReference type="InterPro" id="IPR050776">
    <property type="entry name" value="Ank_Repeat/CDKN_Inhibitor"/>
</dbReference>
<name>A0A9P4Q5X8_9PEZI</name>
<evidence type="ECO:0000256" key="3">
    <source>
        <dbReference type="PROSITE-ProRule" id="PRU00023"/>
    </source>
</evidence>
<dbReference type="PROSITE" id="PS50297">
    <property type="entry name" value="ANK_REP_REGION"/>
    <property type="match status" value="1"/>
</dbReference>
<dbReference type="InterPro" id="IPR002110">
    <property type="entry name" value="Ankyrin_rpt"/>
</dbReference>
<dbReference type="InterPro" id="IPR036770">
    <property type="entry name" value="Ankyrin_rpt-contain_sf"/>
</dbReference>
<sequence length="202" mass="21779">MHIIPALTSDEIDDLLYFVRVNEKQDLEQTIAGLSQKYQCSNKDVLEASVDPESGNTTLHYCAANGLSDLLPILLSHLQSHTSTTSNSKSPVSNFISQTNKEGNTPLHWGAYNGHLETVKQLVAAGGDIWAKNSAGHLAMFEAERADKADVVQFLLEAGGKEVEKAGIEGQAGADDVEDEDTEDHDGASSGVPVRSEDVEMR</sequence>
<dbReference type="PROSITE" id="PS50088">
    <property type="entry name" value="ANK_REPEAT"/>
    <property type="match status" value="1"/>
</dbReference>
<feature type="repeat" description="ANK" evidence="3">
    <location>
        <begin position="102"/>
        <end position="134"/>
    </location>
</feature>
<dbReference type="Proteomes" id="UP000799441">
    <property type="component" value="Unassembled WGS sequence"/>
</dbReference>
<protein>
    <submittedName>
        <fullName evidence="5">Ankyrin</fullName>
    </submittedName>
</protein>
<dbReference type="SUPFAM" id="SSF48403">
    <property type="entry name" value="Ankyrin repeat"/>
    <property type="match status" value="1"/>
</dbReference>
<evidence type="ECO:0000313" key="6">
    <source>
        <dbReference type="Proteomes" id="UP000799441"/>
    </source>
</evidence>
<dbReference type="SMART" id="SM00248">
    <property type="entry name" value="ANK"/>
    <property type="match status" value="3"/>
</dbReference>
<comment type="caution">
    <text evidence="5">The sequence shown here is derived from an EMBL/GenBank/DDBJ whole genome shotgun (WGS) entry which is preliminary data.</text>
</comment>
<dbReference type="AlphaFoldDB" id="A0A9P4Q5X8"/>
<organism evidence="5 6">
    <name type="scientific">Polychaeton citri CBS 116435</name>
    <dbReference type="NCBI Taxonomy" id="1314669"/>
    <lineage>
        <taxon>Eukaryota</taxon>
        <taxon>Fungi</taxon>
        <taxon>Dikarya</taxon>
        <taxon>Ascomycota</taxon>
        <taxon>Pezizomycotina</taxon>
        <taxon>Dothideomycetes</taxon>
        <taxon>Dothideomycetidae</taxon>
        <taxon>Capnodiales</taxon>
        <taxon>Capnodiaceae</taxon>
        <taxon>Polychaeton</taxon>
    </lineage>
</organism>
<feature type="region of interest" description="Disordered" evidence="4">
    <location>
        <begin position="165"/>
        <end position="202"/>
    </location>
</feature>
<dbReference type="OrthoDB" id="10057496at2759"/>
<proteinExistence type="predicted"/>
<dbReference type="Pfam" id="PF12796">
    <property type="entry name" value="Ank_2"/>
    <property type="match status" value="1"/>
</dbReference>
<accession>A0A9P4Q5X8</accession>
<keyword evidence="1" id="KW-0677">Repeat</keyword>
<dbReference type="PANTHER" id="PTHR24201">
    <property type="entry name" value="ANK_REP_REGION DOMAIN-CONTAINING PROTEIN"/>
    <property type="match status" value="1"/>
</dbReference>
<gene>
    <name evidence="5" type="ORF">K431DRAFT_229562</name>
</gene>
<dbReference type="EMBL" id="MU003817">
    <property type="protein sequence ID" value="KAF2718946.1"/>
    <property type="molecule type" value="Genomic_DNA"/>
</dbReference>
<reference evidence="5" key="1">
    <citation type="journal article" date="2020" name="Stud. Mycol.">
        <title>101 Dothideomycetes genomes: a test case for predicting lifestyles and emergence of pathogens.</title>
        <authorList>
            <person name="Haridas S."/>
            <person name="Albert R."/>
            <person name="Binder M."/>
            <person name="Bloem J."/>
            <person name="Labutti K."/>
            <person name="Salamov A."/>
            <person name="Andreopoulos B."/>
            <person name="Baker S."/>
            <person name="Barry K."/>
            <person name="Bills G."/>
            <person name="Bluhm B."/>
            <person name="Cannon C."/>
            <person name="Castanera R."/>
            <person name="Culley D."/>
            <person name="Daum C."/>
            <person name="Ezra D."/>
            <person name="Gonzalez J."/>
            <person name="Henrissat B."/>
            <person name="Kuo A."/>
            <person name="Liang C."/>
            <person name="Lipzen A."/>
            <person name="Lutzoni F."/>
            <person name="Magnuson J."/>
            <person name="Mondo S."/>
            <person name="Nolan M."/>
            <person name="Ohm R."/>
            <person name="Pangilinan J."/>
            <person name="Park H.-J."/>
            <person name="Ramirez L."/>
            <person name="Alfaro M."/>
            <person name="Sun H."/>
            <person name="Tritt A."/>
            <person name="Yoshinaga Y."/>
            <person name="Zwiers L.-H."/>
            <person name="Turgeon B."/>
            <person name="Goodwin S."/>
            <person name="Spatafora J."/>
            <person name="Crous P."/>
            <person name="Grigoriev I."/>
        </authorList>
    </citation>
    <scope>NUCLEOTIDE SEQUENCE</scope>
    <source>
        <strain evidence="5">CBS 116435</strain>
    </source>
</reference>
<dbReference type="Gene3D" id="1.25.40.20">
    <property type="entry name" value="Ankyrin repeat-containing domain"/>
    <property type="match status" value="1"/>
</dbReference>
<feature type="compositionally biased region" description="Acidic residues" evidence="4">
    <location>
        <begin position="175"/>
        <end position="184"/>
    </location>
</feature>